<dbReference type="InterPro" id="IPR001138">
    <property type="entry name" value="Zn2Cys6_DnaBD"/>
</dbReference>
<keyword evidence="4" id="KW-1185">Reference proteome</keyword>
<dbReference type="PANTHER" id="PTHR37534:SF46">
    <property type="entry name" value="ZN(II)2CYS6 TRANSCRIPTION FACTOR (EUROFUNG)"/>
    <property type="match status" value="1"/>
</dbReference>
<dbReference type="GO" id="GO:0000981">
    <property type="term" value="F:DNA-binding transcription factor activity, RNA polymerase II-specific"/>
    <property type="evidence" value="ECO:0007669"/>
    <property type="project" value="InterPro"/>
</dbReference>
<sequence length="382" mass="42167">MPVIRSIPDSKRRSRTGCLPCRKRRRKCNEKRPQCGSCEDRNVTCEYKEWAFVPGVHSSLNNKDTIRSEHEDAIESPAFAQGDLLSFSKPTSPDQPADESPHSLAYSVTENTARPLAFAASPIVSIGSHELGTNQVLTPLKWNEAVASDQGKCSKQRAMHCFRYQVVPWIDSNAPKSSFGSKVMALAQEKPIIMDAATYLAKCWIRGAEPTSEEQPLQELQNRLLLEDAFIVDVGQSLLALGGLFDAGPSHWTNICLYHVQSDAPSQPFEDVDEPLKTLLRFHMKIVGNSGIILVEMGSVVQLMDKLHAMVPGSAPRNGTSPGEPQYRHQRDYHSGFAISSGYLHQRDFSPGQPHHASILPSPSYLQAKTDKTIEVSASSGF</sequence>
<dbReference type="PANTHER" id="PTHR37534">
    <property type="entry name" value="TRANSCRIPTIONAL ACTIVATOR PROTEIN UGA3"/>
    <property type="match status" value="1"/>
</dbReference>
<dbReference type="PROSITE" id="PS50048">
    <property type="entry name" value="ZN2_CY6_FUNGAL_2"/>
    <property type="match status" value="1"/>
</dbReference>
<dbReference type="Pfam" id="PF00172">
    <property type="entry name" value="Zn_clus"/>
    <property type="match status" value="1"/>
</dbReference>
<name>A0A0P7B879_9HYPO</name>
<dbReference type="SMART" id="SM00066">
    <property type="entry name" value="GAL4"/>
    <property type="match status" value="1"/>
</dbReference>
<accession>A0A0P7B879</accession>
<gene>
    <name evidence="3" type="ORF">AK830_g96</name>
</gene>
<dbReference type="Gene3D" id="4.10.240.10">
    <property type="entry name" value="Zn(2)-C6 fungal-type DNA-binding domain"/>
    <property type="match status" value="1"/>
</dbReference>
<dbReference type="SUPFAM" id="SSF57701">
    <property type="entry name" value="Zn2/Cys6 DNA-binding domain"/>
    <property type="match status" value="1"/>
</dbReference>
<comment type="caution">
    <text evidence="3">The sequence shown here is derived from an EMBL/GenBank/DDBJ whole genome shotgun (WGS) entry which is preliminary data.</text>
</comment>
<dbReference type="EMBL" id="LKCW01000001">
    <property type="protein sequence ID" value="KPM46464.1"/>
    <property type="molecule type" value="Genomic_DNA"/>
</dbReference>
<dbReference type="OrthoDB" id="4475584at2759"/>
<proteinExistence type="predicted"/>
<protein>
    <recommendedName>
        <fullName evidence="2">Zn(2)-C6 fungal-type domain-containing protein</fullName>
    </recommendedName>
</protein>
<dbReference type="PROSITE" id="PS00463">
    <property type="entry name" value="ZN2_CY6_FUNGAL_1"/>
    <property type="match status" value="1"/>
</dbReference>
<evidence type="ECO:0000313" key="4">
    <source>
        <dbReference type="Proteomes" id="UP000050424"/>
    </source>
</evidence>
<dbReference type="CDD" id="cd00067">
    <property type="entry name" value="GAL4"/>
    <property type="match status" value="1"/>
</dbReference>
<keyword evidence="1" id="KW-0539">Nucleus</keyword>
<dbReference type="GO" id="GO:0008270">
    <property type="term" value="F:zinc ion binding"/>
    <property type="evidence" value="ECO:0007669"/>
    <property type="project" value="InterPro"/>
</dbReference>
<organism evidence="3 4">
    <name type="scientific">Neonectria ditissima</name>
    <dbReference type="NCBI Taxonomy" id="78410"/>
    <lineage>
        <taxon>Eukaryota</taxon>
        <taxon>Fungi</taxon>
        <taxon>Dikarya</taxon>
        <taxon>Ascomycota</taxon>
        <taxon>Pezizomycotina</taxon>
        <taxon>Sordariomycetes</taxon>
        <taxon>Hypocreomycetidae</taxon>
        <taxon>Hypocreales</taxon>
        <taxon>Nectriaceae</taxon>
        <taxon>Neonectria</taxon>
    </lineage>
</organism>
<dbReference type="InterPro" id="IPR036864">
    <property type="entry name" value="Zn2-C6_fun-type_DNA-bd_sf"/>
</dbReference>
<evidence type="ECO:0000259" key="2">
    <source>
        <dbReference type="PROSITE" id="PS50048"/>
    </source>
</evidence>
<dbReference type="AlphaFoldDB" id="A0A0P7B879"/>
<evidence type="ECO:0000313" key="3">
    <source>
        <dbReference type="EMBL" id="KPM46464.1"/>
    </source>
</evidence>
<dbReference type="Proteomes" id="UP000050424">
    <property type="component" value="Unassembled WGS sequence"/>
</dbReference>
<dbReference type="STRING" id="78410.A0A0P7B879"/>
<feature type="domain" description="Zn(2)-C6 fungal-type" evidence="2">
    <location>
        <begin position="17"/>
        <end position="47"/>
    </location>
</feature>
<evidence type="ECO:0000256" key="1">
    <source>
        <dbReference type="ARBA" id="ARBA00023242"/>
    </source>
</evidence>
<reference evidence="3 4" key="1">
    <citation type="submission" date="2015-09" db="EMBL/GenBank/DDBJ databases">
        <title>Draft genome of a European isolate of the apple canker pathogen Neonectria ditissima.</title>
        <authorList>
            <person name="Gomez-Cortecero A."/>
            <person name="Harrison R.J."/>
            <person name="Armitage A.D."/>
        </authorList>
    </citation>
    <scope>NUCLEOTIDE SEQUENCE [LARGE SCALE GENOMIC DNA]</scope>
    <source>
        <strain evidence="3 4">R09/05</strain>
    </source>
</reference>